<gene>
    <name evidence="1" type="ORF">DAD186_07150</name>
</gene>
<dbReference type="RefSeq" id="WP_065247507.1">
    <property type="nucleotide sequence ID" value="NZ_CP012117.1"/>
</dbReference>
<protein>
    <recommendedName>
        <fullName evidence="3">Heavy metal transporter</fullName>
    </recommendedName>
</protein>
<organism evidence="1 2">
    <name type="scientific">Dermabacter vaginalis</name>
    <dbReference type="NCBI Taxonomy" id="1630135"/>
    <lineage>
        <taxon>Bacteria</taxon>
        <taxon>Bacillati</taxon>
        <taxon>Actinomycetota</taxon>
        <taxon>Actinomycetes</taxon>
        <taxon>Micrococcales</taxon>
        <taxon>Dermabacteraceae</taxon>
        <taxon>Dermabacter</taxon>
    </lineage>
</organism>
<name>A0A1B0ZGX8_9MICO</name>
<dbReference type="STRING" id="1630135.DAD186_07150"/>
<sequence>MAKRPALSRVVIPLTLLAVFLAVVGGSFAALTLFDGGQRTGRCTASGLSTSHSYSTEQTLNAATISAVSIDMGLPPRAASIALATAYQESKLKNIDYGDRDSVGLFQQRPSQGWGTKEQIMDPVFASTAFYEKLAKVKGYENMEITIAAQKVQRSAFPDAYADHEVEGRLFSSALTGNSGPELECDLAAAGGPAHPEKLRESLAREFTRMSESGEVESSLGAAGSNAPEGAGATTVVIKTADEKRGWALANWAVAHAAKDNIVGVDYRGQRWDRSRHVSQTSSQWDSDATGGAGGEEDAIVIYFAKGS</sequence>
<evidence type="ECO:0000313" key="2">
    <source>
        <dbReference type="Proteomes" id="UP000092596"/>
    </source>
</evidence>
<evidence type="ECO:0008006" key="3">
    <source>
        <dbReference type="Google" id="ProtNLM"/>
    </source>
</evidence>
<dbReference type="Proteomes" id="UP000092596">
    <property type="component" value="Chromosome"/>
</dbReference>
<proteinExistence type="predicted"/>
<dbReference type="PATRIC" id="fig|1630135.4.peg.717"/>
<dbReference type="AlphaFoldDB" id="A0A1B0ZGX8"/>
<dbReference type="KEGG" id="dva:DAD186_07150"/>
<evidence type="ECO:0000313" key="1">
    <source>
        <dbReference type="EMBL" id="ANP27265.1"/>
    </source>
</evidence>
<accession>A0A1B0ZGX8</accession>
<dbReference type="EMBL" id="CP012117">
    <property type="protein sequence ID" value="ANP27265.1"/>
    <property type="molecule type" value="Genomic_DNA"/>
</dbReference>
<reference evidence="1 2" key="1">
    <citation type="submission" date="2015-06" db="EMBL/GenBank/DDBJ databases">
        <title>Investigation of pathophysiology for high-risk pregnancy and development of treatment modality based on it.</title>
        <authorList>
            <person name="Kim B.-C."/>
            <person name="Lim S."/>
        </authorList>
    </citation>
    <scope>NUCLEOTIDE SEQUENCE [LARGE SCALE GENOMIC DNA]</scope>
    <source>
        <strain evidence="1 2">AD1-86</strain>
    </source>
</reference>